<organism evidence="7 8">
    <name type="scientific">Breznakiella homolactica</name>
    <dbReference type="NCBI Taxonomy" id="2798577"/>
    <lineage>
        <taxon>Bacteria</taxon>
        <taxon>Pseudomonadati</taxon>
        <taxon>Spirochaetota</taxon>
        <taxon>Spirochaetia</taxon>
        <taxon>Spirochaetales</taxon>
        <taxon>Breznakiellaceae</taxon>
        <taxon>Breznakiella</taxon>
    </lineage>
</organism>
<dbReference type="GO" id="GO:0005524">
    <property type="term" value="F:ATP binding"/>
    <property type="evidence" value="ECO:0007669"/>
    <property type="project" value="UniProtKB-KW"/>
</dbReference>
<evidence type="ECO:0000259" key="6">
    <source>
        <dbReference type="PROSITE" id="PS50893"/>
    </source>
</evidence>
<evidence type="ECO:0000256" key="4">
    <source>
        <dbReference type="ARBA" id="ARBA00022741"/>
    </source>
</evidence>
<evidence type="ECO:0000256" key="3">
    <source>
        <dbReference type="ARBA" id="ARBA00022458"/>
    </source>
</evidence>
<keyword evidence="8" id="KW-1185">Reference proteome</keyword>
<dbReference type="AlphaFoldDB" id="A0A7T7XM26"/>
<feature type="domain" description="ABC transporter" evidence="6">
    <location>
        <begin position="5"/>
        <end position="230"/>
    </location>
</feature>
<sequence length="241" mass="26938">METILDVTDLRKRYGSLAAVGGVSFTVGRGEIFGLLGHNGAGKTTVLECVLGVRTPDSGTIRLLGMDPREQRKKVFSRVGVQFQETRFQDKLRVGEACELAASLYRRPKDWRELLRHFSLSDKEGLPVSALSGGERQTLAVVIAQVHEPEVLFLDELTTGLDPAARRSVWAYIKELKAQGVSVILTSHYMDEVEYLCDRIALMRSGTLAALGRPEELLEIHEKKCLEDVFLLYMEKEMEAV</sequence>
<dbReference type="GO" id="GO:0016887">
    <property type="term" value="F:ATP hydrolysis activity"/>
    <property type="evidence" value="ECO:0007669"/>
    <property type="project" value="InterPro"/>
</dbReference>
<dbReference type="PANTHER" id="PTHR42711:SF5">
    <property type="entry name" value="ABC TRANSPORTER ATP-BINDING PROTEIN NATA"/>
    <property type="match status" value="1"/>
</dbReference>
<dbReference type="EMBL" id="CP067089">
    <property type="protein sequence ID" value="QQO08859.1"/>
    <property type="molecule type" value="Genomic_DNA"/>
</dbReference>
<keyword evidence="5 7" id="KW-0067">ATP-binding</keyword>
<dbReference type="Proteomes" id="UP000595917">
    <property type="component" value="Chromosome"/>
</dbReference>
<dbReference type="InterPro" id="IPR003439">
    <property type="entry name" value="ABC_transporter-like_ATP-bd"/>
</dbReference>
<keyword evidence="4" id="KW-0547">Nucleotide-binding</keyword>
<proteinExistence type="inferred from homology"/>
<keyword evidence="2" id="KW-0813">Transport</keyword>
<evidence type="ECO:0000256" key="2">
    <source>
        <dbReference type="ARBA" id="ARBA00022448"/>
    </source>
</evidence>
<dbReference type="InterPro" id="IPR050763">
    <property type="entry name" value="ABC_transporter_ATP-binding"/>
</dbReference>
<evidence type="ECO:0000256" key="5">
    <source>
        <dbReference type="ARBA" id="ARBA00022840"/>
    </source>
</evidence>
<accession>A0A7T7XM26</accession>
<gene>
    <name evidence="7" type="ORF">JFL75_18305</name>
</gene>
<comment type="similarity">
    <text evidence="1">Belongs to the ABC transporter superfamily.</text>
</comment>
<dbReference type="SMART" id="SM00382">
    <property type="entry name" value="AAA"/>
    <property type="match status" value="1"/>
</dbReference>
<evidence type="ECO:0000256" key="1">
    <source>
        <dbReference type="ARBA" id="ARBA00005417"/>
    </source>
</evidence>
<keyword evidence="3" id="KW-0536">Nodulation</keyword>
<dbReference type="CDD" id="cd03230">
    <property type="entry name" value="ABC_DR_subfamily_A"/>
    <property type="match status" value="1"/>
</dbReference>
<dbReference type="RefSeq" id="WP_215626165.1">
    <property type="nucleotide sequence ID" value="NZ_CP067089.2"/>
</dbReference>
<dbReference type="Gene3D" id="3.40.50.300">
    <property type="entry name" value="P-loop containing nucleotide triphosphate hydrolases"/>
    <property type="match status" value="1"/>
</dbReference>
<dbReference type="InterPro" id="IPR027417">
    <property type="entry name" value="P-loop_NTPase"/>
</dbReference>
<dbReference type="KEGG" id="bhc:JFL75_18305"/>
<protein>
    <submittedName>
        <fullName evidence="7">ABC transporter ATP-binding protein</fullName>
    </submittedName>
</protein>
<evidence type="ECO:0000313" key="7">
    <source>
        <dbReference type="EMBL" id="QQO08859.1"/>
    </source>
</evidence>
<dbReference type="InterPro" id="IPR003593">
    <property type="entry name" value="AAA+_ATPase"/>
</dbReference>
<dbReference type="Pfam" id="PF00005">
    <property type="entry name" value="ABC_tran"/>
    <property type="match status" value="1"/>
</dbReference>
<dbReference type="PANTHER" id="PTHR42711">
    <property type="entry name" value="ABC TRANSPORTER ATP-BINDING PROTEIN"/>
    <property type="match status" value="1"/>
</dbReference>
<evidence type="ECO:0000313" key="8">
    <source>
        <dbReference type="Proteomes" id="UP000595917"/>
    </source>
</evidence>
<dbReference type="SUPFAM" id="SSF52540">
    <property type="entry name" value="P-loop containing nucleoside triphosphate hydrolases"/>
    <property type="match status" value="1"/>
</dbReference>
<reference evidence="7" key="1">
    <citation type="submission" date="2021-01" db="EMBL/GenBank/DDBJ databases">
        <title>Description of Breznakiella homolactica.</title>
        <authorList>
            <person name="Song Y."/>
            <person name="Brune A."/>
        </authorList>
    </citation>
    <scope>NUCLEOTIDE SEQUENCE</scope>
    <source>
        <strain evidence="7">RmG30</strain>
    </source>
</reference>
<dbReference type="PROSITE" id="PS50893">
    <property type="entry name" value="ABC_TRANSPORTER_2"/>
    <property type="match status" value="1"/>
</dbReference>
<name>A0A7T7XM26_9SPIR</name>